<evidence type="ECO:0000313" key="1">
    <source>
        <dbReference type="EMBL" id="CAG8842564.1"/>
    </source>
</evidence>
<protein>
    <submittedName>
        <fullName evidence="1">16394_t:CDS:1</fullName>
    </submittedName>
</protein>
<comment type="caution">
    <text evidence="1">The sequence shown here is derived from an EMBL/GenBank/DDBJ whole genome shotgun (WGS) entry which is preliminary data.</text>
</comment>
<gene>
    <name evidence="1" type="ORF">GMARGA_LOCUS36053</name>
</gene>
<name>A0ABN7WWL0_GIGMA</name>
<sequence length="153" mass="17709">SGNVENDSNSAITNSYRIIFPNSCTKFSEKLCIMIHTIGISKHEDWNWAGPGYTASLTYEKDNLLYLQGFEYNKYYIQVYNDKGLLNTVYGKDPNDVWKNFTVLKNYSGIQLYGLEESLMDKLLQHAKQLVCLSNEWFNETILIGIQFFMTSK</sequence>
<organism evidence="1 2">
    <name type="scientific">Gigaspora margarita</name>
    <dbReference type="NCBI Taxonomy" id="4874"/>
    <lineage>
        <taxon>Eukaryota</taxon>
        <taxon>Fungi</taxon>
        <taxon>Fungi incertae sedis</taxon>
        <taxon>Mucoromycota</taxon>
        <taxon>Glomeromycotina</taxon>
        <taxon>Glomeromycetes</taxon>
        <taxon>Diversisporales</taxon>
        <taxon>Gigasporaceae</taxon>
        <taxon>Gigaspora</taxon>
    </lineage>
</organism>
<evidence type="ECO:0000313" key="2">
    <source>
        <dbReference type="Proteomes" id="UP000789901"/>
    </source>
</evidence>
<dbReference type="EMBL" id="CAJVQB010069399">
    <property type="protein sequence ID" value="CAG8842564.1"/>
    <property type="molecule type" value="Genomic_DNA"/>
</dbReference>
<keyword evidence="2" id="KW-1185">Reference proteome</keyword>
<reference evidence="1 2" key="1">
    <citation type="submission" date="2021-06" db="EMBL/GenBank/DDBJ databases">
        <authorList>
            <person name="Kallberg Y."/>
            <person name="Tangrot J."/>
            <person name="Rosling A."/>
        </authorList>
    </citation>
    <scope>NUCLEOTIDE SEQUENCE [LARGE SCALE GENOMIC DNA]</scope>
    <source>
        <strain evidence="1 2">120-4 pot B 10/14</strain>
    </source>
</reference>
<feature type="non-terminal residue" evidence="1">
    <location>
        <position position="153"/>
    </location>
</feature>
<proteinExistence type="predicted"/>
<accession>A0ABN7WWL0</accession>
<dbReference type="Proteomes" id="UP000789901">
    <property type="component" value="Unassembled WGS sequence"/>
</dbReference>
<feature type="non-terminal residue" evidence="1">
    <location>
        <position position="1"/>
    </location>
</feature>